<keyword evidence="2 7" id="KW-0812">Transmembrane</keyword>
<feature type="domain" description="ABC transmembrane type-1" evidence="9">
    <location>
        <begin position="19"/>
        <end position="303"/>
    </location>
</feature>
<dbReference type="InterPro" id="IPR039421">
    <property type="entry name" value="Type_1_exporter"/>
</dbReference>
<protein>
    <submittedName>
        <fullName evidence="10">ABC transporter ATP-binding protein</fullName>
    </submittedName>
</protein>
<feature type="transmembrane region" description="Helical" evidence="7">
    <location>
        <begin position="131"/>
        <end position="153"/>
    </location>
</feature>
<evidence type="ECO:0000256" key="6">
    <source>
        <dbReference type="ARBA" id="ARBA00023136"/>
    </source>
</evidence>
<evidence type="ECO:0000256" key="1">
    <source>
        <dbReference type="ARBA" id="ARBA00004651"/>
    </source>
</evidence>
<dbReference type="InterPro" id="IPR036640">
    <property type="entry name" value="ABC1_TM_sf"/>
</dbReference>
<dbReference type="PANTHER" id="PTHR43394:SF1">
    <property type="entry name" value="ATP-BINDING CASSETTE SUB-FAMILY B MEMBER 10, MITOCHONDRIAL"/>
    <property type="match status" value="1"/>
</dbReference>
<dbReference type="PROSITE" id="PS50893">
    <property type="entry name" value="ABC_TRANSPORTER_2"/>
    <property type="match status" value="1"/>
</dbReference>
<evidence type="ECO:0000256" key="5">
    <source>
        <dbReference type="ARBA" id="ARBA00022989"/>
    </source>
</evidence>
<dbReference type="Pfam" id="PF00005">
    <property type="entry name" value="ABC_tran"/>
    <property type="match status" value="1"/>
</dbReference>
<name>A0ABV5ZSJ9_9PSEU</name>
<feature type="domain" description="ABC transporter" evidence="8">
    <location>
        <begin position="337"/>
        <end position="577"/>
    </location>
</feature>
<dbReference type="InterPro" id="IPR017871">
    <property type="entry name" value="ABC_transporter-like_CS"/>
</dbReference>
<keyword evidence="3" id="KW-0547">Nucleotide-binding</keyword>
<evidence type="ECO:0000256" key="7">
    <source>
        <dbReference type="SAM" id="Phobius"/>
    </source>
</evidence>
<dbReference type="PANTHER" id="PTHR43394">
    <property type="entry name" value="ATP-DEPENDENT PERMEASE MDL1, MITOCHONDRIAL"/>
    <property type="match status" value="1"/>
</dbReference>
<dbReference type="InterPro" id="IPR011527">
    <property type="entry name" value="ABC1_TM_dom"/>
</dbReference>
<dbReference type="InterPro" id="IPR003439">
    <property type="entry name" value="ABC_transporter-like_ATP-bd"/>
</dbReference>
<keyword evidence="5 7" id="KW-1133">Transmembrane helix</keyword>
<proteinExistence type="predicted"/>
<keyword evidence="4 10" id="KW-0067">ATP-binding</keyword>
<organism evidence="10 11">
    <name type="scientific">Allokutzneria oryzae</name>
    <dbReference type="NCBI Taxonomy" id="1378989"/>
    <lineage>
        <taxon>Bacteria</taxon>
        <taxon>Bacillati</taxon>
        <taxon>Actinomycetota</taxon>
        <taxon>Actinomycetes</taxon>
        <taxon>Pseudonocardiales</taxon>
        <taxon>Pseudonocardiaceae</taxon>
        <taxon>Allokutzneria</taxon>
    </lineage>
</organism>
<dbReference type="GO" id="GO:0005524">
    <property type="term" value="F:ATP binding"/>
    <property type="evidence" value="ECO:0007669"/>
    <property type="project" value="UniProtKB-KW"/>
</dbReference>
<dbReference type="Gene3D" id="3.40.50.300">
    <property type="entry name" value="P-loop containing nucleotide triphosphate hydrolases"/>
    <property type="match status" value="1"/>
</dbReference>
<dbReference type="SUPFAM" id="SSF52540">
    <property type="entry name" value="P-loop containing nucleoside triphosphate hydrolases"/>
    <property type="match status" value="1"/>
</dbReference>
<evidence type="ECO:0000313" key="10">
    <source>
        <dbReference type="EMBL" id="MFB9903862.1"/>
    </source>
</evidence>
<feature type="transmembrane region" description="Helical" evidence="7">
    <location>
        <begin position="159"/>
        <end position="178"/>
    </location>
</feature>
<dbReference type="RefSeq" id="WP_377851019.1">
    <property type="nucleotide sequence ID" value="NZ_JBHLZU010000006.1"/>
</dbReference>
<evidence type="ECO:0000259" key="8">
    <source>
        <dbReference type="PROSITE" id="PS50893"/>
    </source>
</evidence>
<comment type="caution">
    <text evidence="10">The sequence shown here is derived from an EMBL/GenBank/DDBJ whole genome shotgun (WGS) entry which is preliminary data.</text>
</comment>
<reference evidence="10 11" key="1">
    <citation type="submission" date="2024-09" db="EMBL/GenBank/DDBJ databases">
        <authorList>
            <person name="Sun Q."/>
            <person name="Mori K."/>
        </authorList>
    </citation>
    <scope>NUCLEOTIDE SEQUENCE [LARGE SCALE GENOMIC DNA]</scope>
    <source>
        <strain evidence="10 11">TBRC 7907</strain>
    </source>
</reference>
<dbReference type="Gene3D" id="1.20.1560.10">
    <property type="entry name" value="ABC transporter type 1, transmembrane domain"/>
    <property type="match status" value="1"/>
</dbReference>
<evidence type="ECO:0000256" key="2">
    <source>
        <dbReference type="ARBA" id="ARBA00022692"/>
    </source>
</evidence>
<keyword evidence="6 7" id="KW-0472">Membrane</keyword>
<dbReference type="SUPFAM" id="SSF90123">
    <property type="entry name" value="ABC transporter transmembrane region"/>
    <property type="match status" value="1"/>
</dbReference>
<dbReference type="PROSITE" id="PS00211">
    <property type="entry name" value="ABC_TRANSPORTER_1"/>
    <property type="match status" value="1"/>
</dbReference>
<sequence>MRALKLLWEVSPGHVSGVLAVAVASSVLPAFTVRLTTEAVQGVADAISGTGSADAAFTAGAMLAGLMVLSHVLLTGRNYLETLLQLRMANTVNERIMAKATRLQLEHFEDSTTYDQLQRASREAAFRPYQIFAHLIGVVSSAVSLAAVSAVLLSWDVSVAAAIILAPLPSMAAMVFYSRVGWKIENDRSADRRRTTYLQYLVTNDRTFKETHLFGLGPLFLDRFRGMIGEFYRVDRSLERRQALVSGLLGLLSVGAAVGAVLYALRVTLDSGQVGQFAGYLTAITVVQGSVQALVAGLAQLYEHNLFLGNLFGFLDIAERAPTSGARPFPAQLSKGIEFRDVSFSYPGTSTPVISQLNLTLPAGRCVALVGQNGAGKTTLVKLLARFYEPTSGQILVDGIPLADYDLDDLRAHIGVIFQDFVQYEATARENIGFGRASALDDTPAIRAAASRADALSFVEDLPKGLDTQLGRWFDGGRQLSGGQWQKVALSRAFLRDAPIMVLDEPTAAIDAAAEAEIFSRLTELAGGATTLMIAHRFSTVRVADHIVVLDRGQVLEEGSHSELMAVEGMYAKLFRLQAAGYLDDVHTT</sequence>
<feature type="transmembrane region" description="Helical" evidence="7">
    <location>
        <begin position="243"/>
        <end position="265"/>
    </location>
</feature>
<gene>
    <name evidence="10" type="ORF">ACFFQA_07920</name>
</gene>
<evidence type="ECO:0000256" key="3">
    <source>
        <dbReference type="ARBA" id="ARBA00022741"/>
    </source>
</evidence>
<feature type="transmembrane region" description="Helical" evidence="7">
    <location>
        <begin position="12"/>
        <end position="35"/>
    </location>
</feature>
<dbReference type="InterPro" id="IPR027417">
    <property type="entry name" value="P-loop_NTPase"/>
</dbReference>
<dbReference type="EMBL" id="JBHLZU010000006">
    <property type="protein sequence ID" value="MFB9903862.1"/>
    <property type="molecule type" value="Genomic_DNA"/>
</dbReference>
<evidence type="ECO:0000313" key="11">
    <source>
        <dbReference type="Proteomes" id="UP001589693"/>
    </source>
</evidence>
<dbReference type="InterPro" id="IPR003593">
    <property type="entry name" value="AAA+_ATPase"/>
</dbReference>
<evidence type="ECO:0000259" key="9">
    <source>
        <dbReference type="PROSITE" id="PS50929"/>
    </source>
</evidence>
<feature type="transmembrane region" description="Helical" evidence="7">
    <location>
        <begin position="55"/>
        <end position="74"/>
    </location>
</feature>
<dbReference type="PROSITE" id="PS50929">
    <property type="entry name" value="ABC_TM1F"/>
    <property type="match status" value="1"/>
</dbReference>
<accession>A0ABV5ZSJ9</accession>
<dbReference type="Proteomes" id="UP001589693">
    <property type="component" value="Unassembled WGS sequence"/>
</dbReference>
<comment type="subcellular location">
    <subcellularLocation>
        <location evidence="1">Cell membrane</location>
        <topology evidence="1">Multi-pass membrane protein</topology>
    </subcellularLocation>
</comment>
<keyword evidence="11" id="KW-1185">Reference proteome</keyword>
<evidence type="ECO:0000256" key="4">
    <source>
        <dbReference type="ARBA" id="ARBA00022840"/>
    </source>
</evidence>
<dbReference type="SMART" id="SM00382">
    <property type="entry name" value="AAA"/>
    <property type="match status" value="1"/>
</dbReference>